<evidence type="ECO:0000313" key="8">
    <source>
        <dbReference type="Proteomes" id="UP000745764"/>
    </source>
</evidence>
<evidence type="ECO:0000256" key="4">
    <source>
        <dbReference type="SAM" id="MobiDB-lite"/>
    </source>
</evidence>
<comment type="caution">
    <text evidence="7">The sequence shown here is derived from an EMBL/GenBank/DDBJ whole genome shotgun (WGS) entry which is preliminary data.</text>
</comment>
<keyword evidence="8" id="KW-1185">Reference proteome</keyword>
<dbReference type="SUPFAM" id="SSF51445">
    <property type="entry name" value="(Trans)glycosidases"/>
    <property type="match status" value="1"/>
</dbReference>
<sequence length="713" mass="75521">MRSFVLLSAAAALTLASPVPQELDFSLIDTVETPSNVTIPTNTDELIVVYDSDSAAAAVQTSVLTGQTEIDISNSTTNSTSSSTLRRRGTCAVQASGSGPIPSPDTASAFLSYSAFASAASAAATPSGYTQAFKNLNASNNAKDPGSGCESPSSTTNIKCVFWGGPVTSANANNAGQWRSKFQVVIAGSNGYVNNSIAGADGFTSPTYYGNTAIDAPNDCNGQNTLLGSKVFTGGPFDASLCAAACDAQSATNLKANKATCKFFNTYILSRNNVAIGQYCNLYSQTWASSYATYKGSNSGGNKYSVTYSYGFSSSADAGTCKKPTTSTWIVSSATATASSTATAQPTTSGGFIDWKTFKANGANLGGWLEKEQTHDPIWWASVANLSTTPDEWTLCQTLGDQCGPTLEARYASFLNHSTIDQLASVGVNTLRIPTTYAAWVNVPGSALYHGNQQQYLKSITDYAINTYGMHVIIGLHSLPGGVNNLDIGEALMHDDFFYNTTNLNYAYDAVDAILDFIKASGNTTAWTIGPINEASDNLSGFGTSAGLSDKGAQWIADYINGVVARTAKVDSRIPVMVQDCFKGAAFWEPYFDASANLVIDSHVYYFAAAGTYSQYVAPAVCGQAAFIAESTKFPNFIGEWSLLAIADRQLIFNTQRFAWSKYVSGGSFWTAVSYSTALVDGQGTQRDYWSYTDLIANGVILSESKFNGTAFC</sequence>
<organism evidence="7 8">
    <name type="scientific">Aureobasidium uvarum</name>
    <dbReference type="NCBI Taxonomy" id="2773716"/>
    <lineage>
        <taxon>Eukaryota</taxon>
        <taxon>Fungi</taxon>
        <taxon>Dikarya</taxon>
        <taxon>Ascomycota</taxon>
        <taxon>Pezizomycotina</taxon>
        <taxon>Dothideomycetes</taxon>
        <taxon>Dothideomycetidae</taxon>
        <taxon>Dothideales</taxon>
        <taxon>Saccotheciaceae</taxon>
        <taxon>Aureobasidium</taxon>
    </lineage>
</organism>
<evidence type="ECO:0000313" key="7">
    <source>
        <dbReference type="EMBL" id="CAD0107954.1"/>
    </source>
</evidence>
<keyword evidence="5" id="KW-0732">Signal</keyword>
<dbReference type="Gene3D" id="3.20.20.80">
    <property type="entry name" value="Glycosidases"/>
    <property type="match status" value="1"/>
</dbReference>
<feature type="signal peptide" evidence="5">
    <location>
        <begin position="1"/>
        <end position="16"/>
    </location>
</feature>
<comment type="similarity">
    <text evidence="1">Belongs to the glycosyl hydrolase 5 (cellulase A) family.</text>
</comment>
<feature type="domain" description="Glycoside hydrolase family 5" evidence="6">
    <location>
        <begin position="415"/>
        <end position="663"/>
    </location>
</feature>
<dbReference type="Pfam" id="PF00150">
    <property type="entry name" value="Cellulase"/>
    <property type="match status" value="1"/>
</dbReference>
<dbReference type="InterPro" id="IPR017853">
    <property type="entry name" value="GH"/>
</dbReference>
<dbReference type="PANTHER" id="PTHR36578:SF2">
    <property type="entry name" value="PA14 DOMAIN-CONTAINING PROTEIN"/>
    <property type="match status" value="1"/>
</dbReference>
<keyword evidence="2" id="KW-0378">Hydrolase</keyword>
<dbReference type="GO" id="GO:0004553">
    <property type="term" value="F:hydrolase activity, hydrolyzing O-glycosyl compounds"/>
    <property type="evidence" value="ECO:0007669"/>
    <property type="project" value="InterPro"/>
</dbReference>
<dbReference type="InterPro" id="IPR001547">
    <property type="entry name" value="Glyco_hydro_5"/>
</dbReference>
<dbReference type="Proteomes" id="UP000745764">
    <property type="component" value="Unassembled WGS sequence"/>
</dbReference>
<dbReference type="AlphaFoldDB" id="A0A9N8KE27"/>
<gene>
    <name evidence="7" type="ORF">AWRI4620_LOCUS2209</name>
</gene>
<dbReference type="OrthoDB" id="1887033at2759"/>
<name>A0A9N8KE27_9PEZI</name>
<protein>
    <recommendedName>
        <fullName evidence="6">Glycoside hydrolase family 5 domain-containing protein</fullName>
    </recommendedName>
</protein>
<proteinExistence type="inferred from homology"/>
<evidence type="ECO:0000256" key="1">
    <source>
        <dbReference type="ARBA" id="ARBA00005641"/>
    </source>
</evidence>
<accession>A0A9N8KE27</accession>
<evidence type="ECO:0000256" key="5">
    <source>
        <dbReference type="SAM" id="SignalP"/>
    </source>
</evidence>
<feature type="compositionally biased region" description="Low complexity" evidence="4">
    <location>
        <begin position="73"/>
        <end position="84"/>
    </location>
</feature>
<feature type="chain" id="PRO_5040324750" description="Glycoside hydrolase family 5 domain-containing protein" evidence="5">
    <location>
        <begin position="17"/>
        <end position="713"/>
    </location>
</feature>
<dbReference type="EMBL" id="CAINUL010000002">
    <property type="protein sequence ID" value="CAD0107954.1"/>
    <property type="molecule type" value="Genomic_DNA"/>
</dbReference>
<keyword evidence="3" id="KW-0326">Glycosidase</keyword>
<dbReference type="GO" id="GO:0000272">
    <property type="term" value="P:polysaccharide catabolic process"/>
    <property type="evidence" value="ECO:0007669"/>
    <property type="project" value="InterPro"/>
</dbReference>
<evidence type="ECO:0000256" key="3">
    <source>
        <dbReference type="ARBA" id="ARBA00023295"/>
    </source>
</evidence>
<feature type="region of interest" description="Disordered" evidence="4">
    <location>
        <begin position="72"/>
        <end position="99"/>
    </location>
</feature>
<dbReference type="PANTHER" id="PTHR36578">
    <property type="entry name" value="CHROMOSOME 15, WHOLE GENOME SHOTGUN SEQUENCE"/>
    <property type="match status" value="1"/>
</dbReference>
<evidence type="ECO:0000256" key="2">
    <source>
        <dbReference type="ARBA" id="ARBA00022801"/>
    </source>
</evidence>
<reference evidence="7" key="1">
    <citation type="submission" date="2020-06" db="EMBL/GenBank/DDBJ databases">
        <authorList>
            <person name="Onetto C."/>
        </authorList>
    </citation>
    <scope>NUCLEOTIDE SEQUENCE</scope>
</reference>
<evidence type="ECO:0000259" key="6">
    <source>
        <dbReference type="Pfam" id="PF00150"/>
    </source>
</evidence>